<dbReference type="Proteomes" id="UP000000845">
    <property type="component" value="Chromosome"/>
</dbReference>
<organism evidence="1 2">
    <name type="scientific">Sebaldella termitidis (strain ATCC 33386 / NCTC 11300)</name>
    <dbReference type="NCBI Taxonomy" id="526218"/>
    <lineage>
        <taxon>Bacteria</taxon>
        <taxon>Fusobacteriati</taxon>
        <taxon>Fusobacteriota</taxon>
        <taxon>Fusobacteriia</taxon>
        <taxon>Fusobacteriales</taxon>
        <taxon>Leptotrichiaceae</taxon>
        <taxon>Sebaldella</taxon>
    </lineage>
</organism>
<sequence length="282" mass="32384">MRIMLIYPKYPLKNIVDPDWLEEYNAVSKISCIETGLYDEYEKKLIFSKLSENDRYIFLYRGWMLEPEDHPSYIFPQYRWFSDHIQAKTANSGFFWTELLEPYIIGPTILYNNDFLNSIQSIDSKSFDILSEKLYSLTVPKLGNLLFVKDGVKSETNPVISSAEELSVLLSKMASHTGKFRDGLIFKPAVKVENEKRFFCFAINNNIIVFPQDNSEKEETEFLISVINTAIPALNLNFFTLDTAYADGKPVLVELGHGEYSSLKNLNPDAFAQILGSVTEKF</sequence>
<name>D1ARC1_SEBTE</name>
<gene>
    <name evidence="1" type="ordered locus">Sterm_3573</name>
</gene>
<dbReference type="HOGENOM" id="CLU_986576_0_0_0"/>
<dbReference type="EMBL" id="CP001739">
    <property type="protein sequence ID" value="ACZ10407.1"/>
    <property type="molecule type" value="Genomic_DNA"/>
</dbReference>
<dbReference type="AlphaFoldDB" id="D1ARC1"/>
<keyword evidence="2" id="KW-1185">Reference proteome</keyword>
<evidence type="ECO:0008006" key="3">
    <source>
        <dbReference type="Google" id="ProtNLM"/>
    </source>
</evidence>
<reference evidence="1 2" key="2">
    <citation type="journal article" date="2010" name="Stand. Genomic Sci.">
        <title>Complete genome sequence of Sebaldella termitidis type strain (NCTC 11300).</title>
        <authorList>
            <person name="Harmon-Smith M."/>
            <person name="Celia L."/>
            <person name="Chertkov O."/>
            <person name="Lapidus A."/>
            <person name="Copeland A."/>
            <person name="Glavina Del Rio T."/>
            <person name="Nolan M."/>
            <person name="Lucas S."/>
            <person name="Tice H."/>
            <person name="Cheng J.F."/>
            <person name="Han C."/>
            <person name="Detter J.C."/>
            <person name="Bruce D."/>
            <person name="Goodwin L."/>
            <person name="Pitluck S."/>
            <person name="Pati A."/>
            <person name="Liolios K."/>
            <person name="Ivanova N."/>
            <person name="Mavromatis K."/>
            <person name="Mikhailova N."/>
            <person name="Chen A."/>
            <person name="Palaniappan K."/>
            <person name="Land M."/>
            <person name="Hauser L."/>
            <person name="Chang Y.J."/>
            <person name="Jeffries C.D."/>
            <person name="Brettin T."/>
            <person name="Goker M."/>
            <person name="Beck B."/>
            <person name="Bristow J."/>
            <person name="Eisen J.A."/>
            <person name="Markowitz V."/>
            <person name="Hugenholtz P."/>
            <person name="Kyrpides N.C."/>
            <person name="Klenk H.P."/>
            <person name="Chen F."/>
        </authorList>
    </citation>
    <scope>NUCLEOTIDE SEQUENCE [LARGE SCALE GENOMIC DNA]</scope>
    <source>
        <strain evidence="2">ATCC 33386 / NCTC 11300</strain>
    </source>
</reference>
<proteinExistence type="predicted"/>
<dbReference type="RefSeq" id="WP_012862989.1">
    <property type="nucleotide sequence ID" value="NC_013517.1"/>
</dbReference>
<dbReference type="KEGG" id="str:Sterm_3573"/>
<dbReference type="STRING" id="526218.Sterm_3573"/>
<evidence type="ECO:0000313" key="1">
    <source>
        <dbReference type="EMBL" id="ACZ10407.1"/>
    </source>
</evidence>
<evidence type="ECO:0000313" key="2">
    <source>
        <dbReference type="Proteomes" id="UP000000845"/>
    </source>
</evidence>
<reference evidence="2" key="1">
    <citation type="submission" date="2009-09" db="EMBL/GenBank/DDBJ databases">
        <title>The complete chromosome of Sebaldella termitidis ATCC 33386.</title>
        <authorList>
            <consortium name="US DOE Joint Genome Institute (JGI-PGF)"/>
            <person name="Lucas S."/>
            <person name="Copeland A."/>
            <person name="Lapidus A."/>
            <person name="Glavina del Rio T."/>
            <person name="Dalin E."/>
            <person name="Tice H."/>
            <person name="Bruce D."/>
            <person name="Goodwin L."/>
            <person name="Pitluck S."/>
            <person name="Kyrpides N."/>
            <person name="Mavromatis K."/>
            <person name="Ivanova N."/>
            <person name="Mikhailova N."/>
            <person name="Sims D."/>
            <person name="Meincke L."/>
            <person name="Brettin T."/>
            <person name="Detter J.C."/>
            <person name="Han C."/>
            <person name="Larimer F."/>
            <person name="Land M."/>
            <person name="Hauser L."/>
            <person name="Markowitz V."/>
            <person name="Cheng J.F."/>
            <person name="Hugenholtz P."/>
            <person name="Woyke T."/>
            <person name="Wu D."/>
            <person name="Eisen J.A."/>
        </authorList>
    </citation>
    <scope>NUCLEOTIDE SEQUENCE [LARGE SCALE GENOMIC DNA]</scope>
    <source>
        <strain evidence="2">ATCC 33386 / NCTC 11300</strain>
    </source>
</reference>
<accession>D1ARC1</accession>
<protein>
    <recommendedName>
        <fullName evidence="3">ATP-grasp domain-containing protein</fullName>
    </recommendedName>
</protein>